<dbReference type="AlphaFoldDB" id="A0A5C5YEB9"/>
<name>A0A5C5YEB9_9BACT</name>
<proteinExistence type="predicted"/>
<accession>A0A5C5YEB9</accession>
<keyword evidence="3" id="KW-1185">Reference proteome</keyword>
<feature type="compositionally biased region" description="Basic and acidic residues" evidence="1">
    <location>
        <begin position="53"/>
        <end position="68"/>
    </location>
</feature>
<gene>
    <name evidence="2" type="ORF">Pla123a_41110</name>
</gene>
<organism evidence="2 3">
    <name type="scientific">Posidoniimonas polymericola</name>
    <dbReference type="NCBI Taxonomy" id="2528002"/>
    <lineage>
        <taxon>Bacteria</taxon>
        <taxon>Pseudomonadati</taxon>
        <taxon>Planctomycetota</taxon>
        <taxon>Planctomycetia</taxon>
        <taxon>Pirellulales</taxon>
        <taxon>Lacipirellulaceae</taxon>
        <taxon>Posidoniimonas</taxon>
    </lineage>
</organism>
<dbReference type="Proteomes" id="UP000318478">
    <property type="component" value="Unassembled WGS sequence"/>
</dbReference>
<feature type="region of interest" description="Disordered" evidence="1">
    <location>
        <begin position="41"/>
        <end position="68"/>
    </location>
</feature>
<evidence type="ECO:0000313" key="3">
    <source>
        <dbReference type="Proteomes" id="UP000318478"/>
    </source>
</evidence>
<reference evidence="2 3" key="1">
    <citation type="submission" date="2019-02" db="EMBL/GenBank/DDBJ databases">
        <title>Deep-cultivation of Planctomycetes and their phenomic and genomic characterization uncovers novel biology.</title>
        <authorList>
            <person name="Wiegand S."/>
            <person name="Jogler M."/>
            <person name="Boedeker C."/>
            <person name="Pinto D."/>
            <person name="Vollmers J."/>
            <person name="Rivas-Marin E."/>
            <person name="Kohn T."/>
            <person name="Peeters S.H."/>
            <person name="Heuer A."/>
            <person name="Rast P."/>
            <person name="Oberbeckmann S."/>
            <person name="Bunk B."/>
            <person name="Jeske O."/>
            <person name="Meyerdierks A."/>
            <person name="Storesund J.E."/>
            <person name="Kallscheuer N."/>
            <person name="Luecker S."/>
            <person name="Lage O.M."/>
            <person name="Pohl T."/>
            <person name="Merkel B.J."/>
            <person name="Hornburger P."/>
            <person name="Mueller R.-W."/>
            <person name="Bruemmer F."/>
            <person name="Labrenz M."/>
            <person name="Spormann A.M."/>
            <person name="Op Den Camp H."/>
            <person name="Overmann J."/>
            <person name="Amann R."/>
            <person name="Jetten M.S.M."/>
            <person name="Mascher T."/>
            <person name="Medema M.H."/>
            <person name="Devos D.P."/>
            <person name="Kaster A.-K."/>
            <person name="Ovreas L."/>
            <person name="Rohde M."/>
            <person name="Galperin M.Y."/>
            <person name="Jogler C."/>
        </authorList>
    </citation>
    <scope>NUCLEOTIDE SEQUENCE [LARGE SCALE GENOMIC DNA]</scope>
    <source>
        <strain evidence="2 3">Pla123a</strain>
    </source>
</reference>
<dbReference type="OrthoDB" id="9904863at2"/>
<evidence type="ECO:0000313" key="2">
    <source>
        <dbReference type="EMBL" id="TWT72811.1"/>
    </source>
</evidence>
<comment type="caution">
    <text evidence="2">The sequence shown here is derived from an EMBL/GenBank/DDBJ whole genome shotgun (WGS) entry which is preliminary data.</text>
</comment>
<sequence>MNREIQEVKLPSGPRGQALLHARIAVNSLAAAPVPHSGDAIDEAFASYQPASRRTDGNHADEQDAKTTRDAIQQITRQLQQIDDQRRELSRLLTLLDSEG</sequence>
<evidence type="ECO:0000256" key="1">
    <source>
        <dbReference type="SAM" id="MobiDB-lite"/>
    </source>
</evidence>
<protein>
    <submittedName>
        <fullName evidence="2">Uncharacterized protein</fullName>
    </submittedName>
</protein>
<dbReference type="RefSeq" id="WP_146590422.1">
    <property type="nucleotide sequence ID" value="NZ_SJPO01000011.1"/>
</dbReference>
<dbReference type="EMBL" id="SJPO01000011">
    <property type="protein sequence ID" value="TWT72811.1"/>
    <property type="molecule type" value="Genomic_DNA"/>
</dbReference>